<dbReference type="EMBL" id="KZ772689">
    <property type="protein sequence ID" value="PTQ44882.1"/>
    <property type="molecule type" value="Genomic_DNA"/>
</dbReference>
<dbReference type="AlphaFoldDB" id="A0A2R6XFK1"/>
<keyword evidence="2" id="KW-1185">Reference proteome</keyword>
<evidence type="ECO:0000313" key="2">
    <source>
        <dbReference type="Proteomes" id="UP000244005"/>
    </source>
</evidence>
<accession>A0A2R6XFK1</accession>
<sequence length="152" mass="16577">MSADDTSVYEDVEEVVSFTAAVTSPLDVPLWSSCQALQLEAVRLVKKAWSEASLPTEPDRTSADRLVSGSSALSPLITTPIAWEYSSEGVCLLDLFGGISTGLAAVLQSGILVRRYLYVEKDETARRVSSRHVAQLMRRFPSLLPRSAVRGF</sequence>
<proteinExistence type="predicted"/>
<protein>
    <submittedName>
        <fullName evidence="1">Uncharacterized protein</fullName>
    </submittedName>
</protein>
<evidence type="ECO:0000313" key="1">
    <source>
        <dbReference type="EMBL" id="PTQ44882.1"/>
    </source>
</evidence>
<reference evidence="2" key="1">
    <citation type="journal article" date="2017" name="Cell">
        <title>Insights into land plant evolution garnered from the Marchantia polymorpha genome.</title>
        <authorList>
            <person name="Bowman J.L."/>
            <person name="Kohchi T."/>
            <person name="Yamato K.T."/>
            <person name="Jenkins J."/>
            <person name="Shu S."/>
            <person name="Ishizaki K."/>
            <person name="Yamaoka S."/>
            <person name="Nishihama R."/>
            <person name="Nakamura Y."/>
            <person name="Berger F."/>
            <person name="Adam C."/>
            <person name="Aki S.S."/>
            <person name="Althoff F."/>
            <person name="Araki T."/>
            <person name="Arteaga-Vazquez M.A."/>
            <person name="Balasubrmanian S."/>
            <person name="Barry K."/>
            <person name="Bauer D."/>
            <person name="Boehm C.R."/>
            <person name="Briginshaw L."/>
            <person name="Caballero-Perez J."/>
            <person name="Catarino B."/>
            <person name="Chen F."/>
            <person name="Chiyoda S."/>
            <person name="Chovatia M."/>
            <person name="Davies K.M."/>
            <person name="Delmans M."/>
            <person name="Demura T."/>
            <person name="Dierschke T."/>
            <person name="Dolan L."/>
            <person name="Dorantes-Acosta A.E."/>
            <person name="Eklund D.M."/>
            <person name="Florent S.N."/>
            <person name="Flores-Sandoval E."/>
            <person name="Fujiyama A."/>
            <person name="Fukuzawa H."/>
            <person name="Galik B."/>
            <person name="Grimanelli D."/>
            <person name="Grimwood J."/>
            <person name="Grossniklaus U."/>
            <person name="Hamada T."/>
            <person name="Haseloff J."/>
            <person name="Hetherington A.J."/>
            <person name="Higo A."/>
            <person name="Hirakawa Y."/>
            <person name="Hundley H.N."/>
            <person name="Ikeda Y."/>
            <person name="Inoue K."/>
            <person name="Inoue S.I."/>
            <person name="Ishida S."/>
            <person name="Jia Q."/>
            <person name="Kakita M."/>
            <person name="Kanazawa T."/>
            <person name="Kawai Y."/>
            <person name="Kawashima T."/>
            <person name="Kennedy M."/>
            <person name="Kinose K."/>
            <person name="Kinoshita T."/>
            <person name="Kohara Y."/>
            <person name="Koide E."/>
            <person name="Komatsu K."/>
            <person name="Kopischke S."/>
            <person name="Kubo M."/>
            <person name="Kyozuka J."/>
            <person name="Lagercrantz U."/>
            <person name="Lin S.S."/>
            <person name="Lindquist E."/>
            <person name="Lipzen A.M."/>
            <person name="Lu C.W."/>
            <person name="De Luna E."/>
            <person name="Martienssen R.A."/>
            <person name="Minamino N."/>
            <person name="Mizutani M."/>
            <person name="Mizutani M."/>
            <person name="Mochizuki N."/>
            <person name="Monte I."/>
            <person name="Mosher R."/>
            <person name="Nagasaki H."/>
            <person name="Nakagami H."/>
            <person name="Naramoto S."/>
            <person name="Nishitani K."/>
            <person name="Ohtani M."/>
            <person name="Okamoto T."/>
            <person name="Okumura M."/>
            <person name="Phillips J."/>
            <person name="Pollak B."/>
            <person name="Reinders A."/>
            <person name="Rovekamp M."/>
            <person name="Sano R."/>
            <person name="Sawa S."/>
            <person name="Schmid M.W."/>
            <person name="Shirakawa M."/>
            <person name="Solano R."/>
            <person name="Spunde A."/>
            <person name="Suetsugu N."/>
            <person name="Sugano S."/>
            <person name="Sugiyama A."/>
            <person name="Sun R."/>
            <person name="Suzuki Y."/>
            <person name="Takenaka M."/>
            <person name="Takezawa D."/>
            <person name="Tomogane H."/>
            <person name="Tsuzuki M."/>
            <person name="Ueda T."/>
            <person name="Umeda M."/>
            <person name="Ward J.M."/>
            <person name="Watanabe Y."/>
            <person name="Yazaki K."/>
            <person name="Yokoyama R."/>
            <person name="Yoshitake Y."/>
            <person name="Yotsui I."/>
            <person name="Zachgo S."/>
            <person name="Schmutz J."/>
        </authorList>
    </citation>
    <scope>NUCLEOTIDE SEQUENCE [LARGE SCALE GENOMIC DNA]</scope>
    <source>
        <strain evidence="2">Tak-1</strain>
    </source>
</reference>
<dbReference type="Proteomes" id="UP000244005">
    <property type="component" value="Unassembled WGS sequence"/>
</dbReference>
<gene>
    <name evidence="1" type="ORF">MARPO_0017s0007</name>
</gene>
<organism evidence="1 2">
    <name type="scientific">Marchantia polymorpha</name>
    <name type="common">Common liverwort</name>
    <name type="synonym">Marchantia aquatica</name>
    <dbReference type="NCBI Taxonomy" id="3197"/>
    <lineage>
        <taxon>Eukaryota</taxon>
        <taxon>Viridiplantae</taxon>
        <taxon>Streptophyta</taxon>
        <taxon>Embryophyta</taxon>
        <taxon>Marchantiophyta</taxon>
        <taxon>Marchantiopsida</taxon>
        <taxon>Marchantiidae</taxon>
        <taxon>Marchantiales</taxon>
        <taxon>Marchantiaceae</taxon>
        <taxon>Marchantia</taxon>
    </lineage>
</organism>
<name>A0A2R6XFK1_MARPO</name>